<name>A0ABN3BMI8_9MICC</name>
<keyword evidence="2" id="KW-0472">Membrane</keyword>
<dbReference type="RefSeq" id="WP_344298274.1">
    <property type="nucleotide sequence ID" value="NZ_BAAAQW010000003.1"/>
</dbReference>
<sequence length="279" mass="30151">MTLLDRRRKAPAPERSRTGGAQPRETDGARAARLRRRARLLSWGFPFVLLALVVAAKLLTMSAAAQQAIWAYDAKDGAGVSGAADWMGAADVVETHKSHFARGDALVLAGDFAGARSAFEEALRRTGSDDECTIRVNLVLATEKLGDAARDGGDAASADRLYADAATVIKQAPEGCFEPDSPQNQQQQGDRLGEARDRLERKRAEEQASGNQSQQPGQGTPPQSQPSTEPPRTPEQQAQDGRVDALERSSEAGQQERSEGDQRRDYLQNPPAAPVDRPW</sequence>
<feature type="region of interest" description="Disordered" evidence="1">
    <location>
        <begin position="174"/>
        <end position="279"/>
    </location>
</feature>
<reference evidence="3 4" key="1">
    <citation type="journal article" date="2019" name="Int. J. Syst. Evol. Microbiol.">
        <title>The Global Catalogue of Microorganisms (GCM) 10K type strain sequencing project: providing services to taxonomists for standard genome sequencing and annotation.</title>
        <authorList>
            <consortium name="The Broad Institute Genomics Platform"/>
            <consortium name="The Broad Institute Genome Sequencing Center for Infectious Disease"/>
            <person name="Wu L."/>
            <person name="Ma J."/>
        </authorList>
    </citation>
    <scope>NUCLEOTIDE SEQUENCE [LARGE SCALE GENOMIC DNA]</scope>
    <source>
        <strain evidence="3 4">JCM 16034</strain>
    </source>
</reference>
<dbReference type="EMBL" id="BAAAQW010000003">
    <property type="protein sequence ID" value="GAA2197476.1"/>
    <property type="molecule type" value="Genomic_DNA"/>
</dbReference>
<evidence type="ECO:0000256" key="2">
    <source>
        <dbReference type="SAM" id="Phobius"/>
    </source>
</evidence>
<feature type="compositionally biased region" description="Basic and acidic residues" evidence="1">
    <location>
        <begin position="241"/>
        <end position="266"/>
    </location>
</feature>
<evidence type="ECO:0000313" key="4">
    <source>
        <dbReference type="Proteomes" id="UP001500432"/>
    </source>
</evidence>
<evidence type="ECO:0008006" key="5">
    <source>
        <dbReference type="Google" id="ProtNLM"/>
    </source>
</evidence>
<keyword evidence="2" id="KW-1133">Transmembrane helix</keyword>
<feature type="compositionally biased region" description="Basic and acidic residues" evidence="1">
    <location>
        <begin position="191"/>
        <end position="206"/>
    </location>
</feature>
<keyword evidence="4" id="KW-1185">Reference proteome</keyword>
<comment type="caution">
    <text evidence="3">The sequence shown here is derived from an EMBL/GenBank/DDBJ whole genome shotgun (WGS) entry which is preliminary data.</text>
</comment>
<evidence type="ECO:0000313" key="3">
    <source>
        <dbReference type="EMBL" id="GAA2197476.1"/>
    </source>
</evidence>
<keyword evidence="2" id="KW-0812">Transmembrane</keyword>
<feature type="compositionally biased region" description="Low complexity" evidence="1">
    <location>
        <begin position="212"/>
        <end position="227"/>
    </location>
</feature>
<feature type="transmembrane region" description="Helical" evidence="2">
    <location>
        <begin position="40"/>
        <end position="59"/>
    </location>
</feature>
<protein>
    <recommendedName>
        <fullName evidence="5">Tetratricopeptide repeat protein</fullName>
    </recommendedName>
</protein>
<gene>
    <name evidence="3" type="ORF">GCM10009849_06500</name>
</gene>
<evidence type="ECO:0000256" key="1">
    <source>
        <dbReference type="SAM" id="MobiDB-lite"/>
    </source>
</evidence>
<organism evidence="3 4">
    <name type="scientific">Sinomonas flava</name>
    <dbReference type="NCBI Taxonomy" id="496857"/>
    <lineage>
        <taxon>Bacteria</taxon>
        <taxon>Bacillati</taxon>
        <taxon>Actinomycetota</taxon>
        <taxon>Actinomycetes</taxon>
        <taxon>Micrococcales</taxon>
        <taxon>Micrococcaceae</taxon>
        <taxon>Sinomonas</taxon>
    </lineage>
</organism>
<proteinExistence type="predicted"/>
<accession>A0ABN3BMI8</accession>
<dbReference type="Proteomes" id="UP001500432">
    <property type="component" value="Unassembled WGS sequence"/>
</dbReference>
<feature type="compositionally biased region" description="Basic residues" evidence="1">
    <location>
        <begin position="1"/>
        <end position="10"/>
    </location>
</feature>
<feature type="region of interest" description="Disordered" evidence="1">
    <location>
        <begin position="1"/>
        <end position="29"/>
    </location>
</feature>